<accession>A0A165HC18</accession>
<gene>
    <name evidence="1" type="ORF">EXIGLDRAFT_769603</name>
</gene>
<dbReference type="AlphaFoldDB" id="A0A165HC18"/>
<dbReference type="InParanoid" id="A0A165HC18"/>
<dbReference type="EMBL" id="KV426021">
    <property type="protein sequence ID" value="KZV91743.1"/>
    <property type="molecule type" value="Genomic_DNA"/>
</dbReference>
<protein>
    <submittedName>
        <fullName evidence="1">Uncharacterized protein</fullName>
    </submittedName>
</protein>
<organism evidence="1 2">
    <name type="scientific">Exidia glandulosa HHB12029</name>
    <dbReference type="NCBI Taxonomy" id="1314781"/>
    <lineage>
        <taxon>Eukaryota</taxon>
        <taxon>Fungi</taxon>
        <taxon>Dikarya</taxon>
        <taxon>Basidiomycota</taxon>
        <taxon>Agaricomycotina</taxon>
        <taxon>Agaricomycetes</taxon>
        <taxon>Auriculariales</taxon>
        <taxon>Exidiaceae</taxon>
        <taxon>Exidia</taxon>
    </lineage>
</organism>
<dbReference type="Proteomes" id="UP000077266">
    <property type="component" value="Unassembled WGS sequence"/>
</dbReference>
<evidence type="ECO:0000313" key="1">
    <source>
        <dbReference type="EMBL" id="KZV91743.1"/>
    </source>
</evidence>
<proteinExistence type="predicted"/>
<sequence>MSYSYYSSSFETALVREALWTRVVLVFPTAVSTPTLLLAERWLRFGSGDSVLSDDVAAREIVVRGRLHAYEARTLVGAPDAAEAVQLWEEIGSGVEAFCRASIQHLPDEEALPFVQYLAAPNAAPGHGRNSTLETLNELMRGCPVLQPGR</sequence>
<name>A0A165HC18_EXIGL</name>
<evidence type="ECO:0000313" key="2">
    <source>
        <dbReference type="Proteomes" id="UP000077266"/>
    </source>
</evidence>
<reference evidence="1 2" key="1">
    <citation type="journal article" date="2016" name="Mol. Biol. Evol.">
        <title>Comparative Genomics of Early-Diverging Mushroom-Forming Fungi Provides Insights into the Origins of Lignocellulose Decay Capabilities.</title>
        <authorList>
            <person name="Nagy L.G."/>
            <person name="Riley R."/>
            <person name="Tritt A."/>
            <person name="Adam C."/>
            <person name="Daum C."/>
            <person name="Floudas D."/>
            <person name="Sun H."/>
            <person name="Yadav J.S."/>
            <person name="Pangilinan J."/>
            <person name="Larsson K.H."/>
            <person name="Matsuura K."/>
            <person name="Barry K."/>
            <person name="Labutti K."/>
            <person name="Kuo R."/>
            <person name="Ohm R.A."/>
            <person name="Bhattacharya S.S."/>
            <person name="Shirouzu T."/>
            <person name="Yoshinaga Y."/>
            <person name="Martin F.M."/>
            <person name="Grigoriev I.V."/>
            <person name="Hibbett D.S."/>
        </authorList>
    </citation>
    <scope>NUCLEOTIDE SEQUENCE [LARGE SCALE GENOMIC DNA]</scope>
    <source>
        <strain evidence="1 2">HHB12029</strain>
    </source>
</reference>
<keyword evidence="2" id="KW-1185">Reference proteome</keyword>